<evidence type="ECO:0000259" key="9">
    <source>
        <dbReference type="PROSITE" id="PS50928"/>
    </source>
</evidence>
<reference evidence="10" key="1">
    <citation type="submission" date="2023-06" db="EMBL/GenBank/DDBJ databases">
        <title>Egi l300058.</title>
        <authorList>
            <person name="Gao L."/>
            <person name="Fang B.-Z."/>
            <person name="Li W.-J."/>
        </authorList>
    </citation>
    <scope>NUCLEOTIDE SEQUENCE</scope>
    <source>
        <strain evidence="10">EGI L300058</strain>
    </source>
</reference>
<evidence type="ECO:0000256" key="7">
    <source>
        <dbReference type="ARBA" id="ARBA00023136"/>
    </source>
</evidence>
<evidence type="ECO:0000256" key="2">
    <source>
        <dbReference type="ARBA" id="ARBA00022448"/>
    </source>
</evidence>
<evidence type="ECO:0000256" key="4">
    <source>
        <dbReference type="ARBA" id="ARBA00022519"/>
    </source>
</evidence>
<dbReference type="RefSeq" id="WP_301142026.1">
    <property type="nucleotide sequence ID" value="NZ_JAUHQA010000001.1"/>
</dbReference>
<dbReference type="Proteomes" id="UP001172708">
    <property type="component" value="Unassembled WGS sequence"/>
</dbReference>
<keyword evidence="11" id="KW-1185">Reference proteome</keyword>
<feature type="transmembrane region" description="Helical" evidence="8">
    <location>
        <begin position="368"/>
        <end position="389"/>
    </location>
</feature>
<keyword evidence="4" id="KW-0997">Cell inner membrane</keyword>
<keyword evidence="7 8" id="KW-0472">Membrane</keyword>
<keyword evidence="6 8" id="KW-1133">Transmembrane helix</keyword>
<dbReference type="InterPro" id="IPR035906">
    <property type="entry name" value="MetI-like_sf"/>
</dbReference>
<feature type="transmembrane region" description="Helical" evidence="8">
    <location>
        <begin position="70"/>
        <end position="100"/>
    </location>
</feature>
<dbReference type="CDD" id="cd06261">
    <property type="entry name" value="TM_PBP2"/>
    <property type="match status" value="2"/>
</dbReference>
<gene>
    <name evidence="10" type="ORF">QQX02_06610</name>
</gene>
<comment type="similarity">
    <text evidence="8">Belongs to the binding-protein-dependent transport system permease family.</text>
</comment>
<feature type="domain" description="ABC transmembrane type-1" evidence="9">
    <location>
        <begin position="330"/>
        <end position="520"/>
    </location>
</feature>
<dbReference type="PANTHER" id="PTHR43357:SF3">
    <property type="entry name" value="FE(3+)-TRANSPORT SYSTEM PERMEASE PROTEIN FBPB 2"/>
    <property type="match status" value="1"/>
</dbReference>
<evidence type="ECO:0000256" key="3">
    <source>
        <dbReference type="ARBA" id="ARBA00022475"/>
    </source>
</evidence>
<feature type="transmembrane region" description="Helical" evidence="8">
    <location>
        <begin position="236"/>
        <end position="255"/>
    </location>
</feature>
<feature type="transmembrane region" description="Helical" evidence="8">
    <location>
        <begin position="452"/>
        <end position="469"/>
    </location>
</feature>
<feature type="domain" description="ABC transmembrane type-1" evidence="9">
    <location>
        <begin position="74"/>
        <end position="254"/>
    </location>
</feature>
<evidence type="ECO:0000313" key="10">
    <source>
        <dbReference type="EMBL" id="MDN4480591.1"/>
    </source>
</evidence>
<feature type="transmembrane region" description="Helical" evidence="8">
    <location>
        <begin position="109"/>
        <end position="131"/>
    </location>
</feature>
<dbReference type="InterPro" id="IPR000515">
    <property type="entry name" value="MetI-like"/>
</dbReference>
<proteinExistence type="inferred from homology"/>
<name>A0ABT8GH52_9MICO</name>
<evidence type="ECO:0000256" key="1">
    <source>
        <dbReference type="ARBA" id="ARBA00004429"/>
    </source>
</evidence>
<dbReference type="PANTHER" id="PTHR43357">
    <property type="entry name" value="INNER MEMBRANE ABC TRANSPORTER PERMEASE PROTEIN YDCV"/>
    <property type="match status" value="1"/>
</dbReference>
<feature type="transmembrane region" description="Helical" evidence="8">
    <location>
        <begin position="29"/>
        <end position="50"/>
    </location>
</feature>
<dbReference type="Pfam" id="PF00528">
    <property type="entry name" value="BPD_transp_1"/>
    <property type="match status" value="2"/>
</dbReference>
<dbReference type="PROSITE" id="PS50928">
    <property type="entry name" value="ABC_TM1"/>
    <property type="match status" value="2"/>
</dbReference>
<keyword evidence="3" id="KW-1003">Cell membrane</keyword>
<organism evidence="10 11">
    <name type="scientific">Demequina muriae</name>
    <dbReference type="NCBI Taxonomy" id="3051664"/>
    <lineage>
        <taxon>Bacteria</taxon>
        <taxon>Bacillati</taxon>
        <taxon>Actinomycetota</taxon>
        <taxon>Actinomycetes</taxon>
        <taxon>Micrococcales</taxon>
        <taxon>Demequinaceae</taxon>
        <taxon>Demequina</taxon>
    </lineage>
</organism>
<feature type="transmembrane region" description="Helical" evidence="8">
    <location>
        <begin position="395"/>
        <end position="412"/>
    </location>
</feature>
<comment type="caution">
    <text evidence="10">The sequence shown here is derived from an EMBL/GenBank/DDBJ whole genome shotgun (WGS) entry which is preliminary data.</text>
</comment>
<feature type="transmembrane region" description="Helical" evidence="8">
    <location>
        <begin position="137"/>
        <end position="161"/>
    </location>
</feature>
<feature type="transmembrane region" description="Helical" evidence="8">
    <location>
        <begin position="194"/>
        <end position="216"/>
    </location>
</feature>
<feature type="transmembrane region" description="Helical" evidence="8">
    <location>
        <begin position="498"/>
        <end position="520"/>
    </location>
</feature>
<evidence type="ECO:0000256" key="5">
    <source>
        <dbReference type="ARBA" id="ARBA00022692"/>
    </source>
</evidence>
<accession>A0ABT8GH52</accession>
<dbReference type="Gene3D" id="1.10.3720.10">
    <property type="entry name" value="MetI-like"/>
    <property type="match status" value="2"/>
</dbReference>
<feature type="transmembrane region" description="Helical" evidence="8">
    <location>
        <begin position="292"/>
        <end position="313"/>
    </location>
</feature>
<protein>
    <submittedName>
        <fullName evidence="10">Iron ABC transporter permease</fullName>
    </submittedName>
</protein>
<evidence type="ECO:0000256" key="6">
    <source>
        <dbReference type="ARBA" id="ARBA00022989"/>
    </source>
</evidence>
<dbReference type="SUPFAM" id="SSF161098">
    <property type="entry name" value="MetI-like"/>
    <property type="match status" value="2"/>
</dbReference>
<evidence type="ECO:0000256" key="8">
    <source>
        <dbReference type="RuleBase" id="RU363032"/>
    </source>
</evidence>
<comment type="subcellular location">
    <subcellularLocation>
        <location evidence="1">Cell inner membrane</location>
        <topology evidence="1">Multi-pass membrane protein</topology>
    </subcellularLocation>
    <subcellularLocation>
        <location evidence="8">Cell membrane</location>
        <topology evidence="8">Multi-pass membrane protein</topology>
    </subcellularLocation>
</comment>
<dbReference type="EMBL" id="JAUHQA010000001">
    <property type="protein sequence ID" value="MDN4480591.1"/>
    <property type="molecule type" value="Genomic_DNA"/>
</dbReference>
<keyword evidence="2 8" id="KW-0813">Transport</keyword>
<keyword evidence="5 8" id="KW-0812">Transmembrane</keyword>
<evidence type="ECO:0000313" key="11">
    <source>
        <dbReference type="Proteomes" id="UP001172708"/>
    </source>
</evidence>
<sequence>MRLARHAATGGSEATLAPRRRLRAPSGRLVLAASAVVAAALAAIPLIYLVVRVAQAERSEVVEALWSPRIATLMVNTVGLVLAVSAACLVLGVAIAWLLVRTDLSGRRIWLVVTSLSLAVPSYVAAFGWIATTEVRGFWGAFIVLTLCNVPLVTLPTIAALRLANSASEDVARTLGRTRWQAFIEATWPQIRPAALAGVLLVALYVLSDFGSVALMRYQAFTWAIQVAYESLFDRTLAAVMSLVLAAMGIALVVAERRLRGARARVGSTVAARTAPVPVALGRWAWVAHGGLAVMTALSLGVPLGALAKYLVLRTDTSTAVRAEDLLADAVSTVGLAAAGAAVALALALPIGILAARYRSRLATVTESASYLGLALPGIVVGLSLVFFSLNAAPMLYQSIWMLAFAYGVLFLPKAVGAVRSSIGQVEPGLEDAARTMGLSPARVWTRVTARIAWPGIGAGVLLVALTAMKELPATLLLRPTGTETLATSLWRLTSGTAYAAAAPYALVLILVAAVPALLLTREVAGGRRRPEETL</sequence>
<feature type="transmembrane region" description="Helical" evidence="8">
    <location>
        <begin position="333"/>
        <end position="356"/>
    </location>
</feature>